<protein>
    <submittedName>
        <fullName evidence="1">Uncharacterized protein</fullName>
    </submittedName>
</protein>
<dbReference type="SUPFAM" id="SSF56219">
    <property type="entry name" value="DNase I-like"/>
    <property type="match status" value="1"/>
</dbReference>
<reference evidence="1" key="1">
    <citation type="submission" date="2020-06" db="EMBL/GenBank/DDBJ databases">
        <authorList>
            <person name="Li T."/>
            <person name="Hu X."/>
            <person name="Zhang T."/>
            <person name="Song X."/>
            <person name="Zhang H."/>
            <person name="Dai N."/>
            <person name="Sheng W."/>
            <person name="Hou X."/>
            <person name="Wei L."/>
        </authorList>
    </citation>
    <scope>NUCLEOTIDE SEQUENCE</scope>
    <source>
        <strain evidence="1">KEN1</strain>
        <tissue evidence="1">Leaf</tissue>
    </source>
</reference>
<comment type="caution">
    <text evidence="1">The sequence shown here is derived from an EMBL/GenBank/DDBJ whole genome shotgun (WGS) entry which is preliminary data.</text>
</comment>
<sequence length="116" mass="13415">MRNFRHALEVCELHDVGCTGDSFTWSNRHISPHTVLKRLDRACANLGWSHLFPNATVIHLPVMCSDHKALLIQLEEGPRIVQQCSQPWRFQTAWLQSNHCEEVFMEIWGVRDAPPD</sequence>
<name>A0AAW2UVZ8_9LAMI</name>
<proteinExistence type="predicted"/>
<dbReference type="InterPro" id="IPR036691">
    <property type="entry name" value="Endo/exonu/phosph_ase_sf"/>
</dbReference>
<dbReference type="AlphaFoldDB" id="A0AAW2UVZ8"/>
<dbReference type="PANTHER" id="PTHR33710:SF83">
    <property type="entry name" value="ENDONUCLEASE_EXONUCLEASE_PHOSPHATASE DOMAIN-CONTAINING PROTEIN"/>
    <property type="match status" value="1"/>
</dbReference>
<gene>
    <name evidence="1" type="ORF">Slati_3115800</name>
</gene>
<dbReference type="EMBL" id="JACGWN010000011">
    <property type="protein sequence ID" value="KAL0420929.1"/>
    <property type="molecule type" value="Genomic_DNA"/>
</dbReference>
<dbReference type="PANTHER" id="PTHR33710">
    <property type="entry name" value="BNAC02G09200D PROTEIN"/>
    <property type="match status" value="1"/>
</dbReference>
<accession>A0AAW2UVZ8</accession>
<reference evidence="1" key="2">
    <citation type="journal article" date="2024" name="Plant">
        <title>Genomic evolution and insights into agronomic trait innovations of Sesamum species.</title>
        <authorList>
            <person name="Miao H."/>
            <person name="Wang L."/>
            <person name="Qu L."/>
            <person name="Liu H."/>
            <person name="Sun Y."/>
            <person name="Le M."/>
            <person name="Wang Q."/>
            <person name="Wei S."/>
            <person name="Zheng Y."/>
            <person name="Lin W."/>
            <person name="Duan Y."/>
            <person name="Cao H."/>
            <person name="Xiong S."/>
            <person name="Wang X."/>
            <person name="Wei L."/>
            <person name="Li C."/>
            <person name="Ma Q."/>
            <person name="Ju M."/>
            <person name="Zhao R."/>
            <person name="Li G."/>
            <person name="Mu C."/>
            <person name="Tian Q."/>
            <person name="Mei H."/>
            <person name="Zhang T."/>
            <person name="Gao T."/>
            <person name="Zhang H."/>
        </authorList>
    </citation>
    <scope>NUCLEOTIDE SEQUENCE</scope>
    <source>
        <strain evidence="1">KEN1</strain>
    </source>
</reference>
<evidence type="ECO:0000313" key="1">
    <source>
        <dbReference type="EMBL" id="KAL0420929.1"/>
    </source>
</evidence>
<dbReference type="Gene3D" id="3.60.10.10">
    <property type="entry name" value="Endonuclease/exonuclease/phosphatase"/>
    <property type="match status" value="1"/>
</dbReference>
<organism evidence="1">
    <name type="scientific">Sesamum latifolium</name>
    <dbReference type="NCBI Taxonomy" id="2727402"/>
    <lineage>
        <taxon>Eukaryota</taxon>
        <taxon>Viridiplantae</taxon>
        <taxon>Streptophyta</taxon>
        <taxon>Embryophyta</taxon>
        <taxon>Tracheophyta</taxon>
        <taxon>Spermatophyta</taxon>
        <taxon>Magnoliopsida</taxon>
        <taxon>eudicotyledons</taxon>
        <taxon>Gunneridae</taxon>
        <taxon>Pentapetalae</taxon>
        <taxon>asterids</taxon>
        <taxon>lamiids</taxon>
        <taxon>Lamiales</taxon>
        <taxon>Pedaliaceae</taxon>
        <taxon>Sesamum</taxon>
    </lineage>
</organism>